<dbReference type="InterPro" id="IPR006521">
    <property type="entry name" value="Tail_protein_I"/>
</dbReference>
<dbReference type="EMBL" id="FUXU01000014">
    <property type="protein sequence ID" value="SKA51165.1"/>
    <property type="molecule type" value="Genomic_DNA"/>
</dbReference>
<accession>A0A1T4UEH3</accession>
<proteinExistence type="predicted"/>
<name>A0A1T4UEH3_9GAMM</name>
<dbReference type="AlphaFoldDB" id="A0A1T4UEH3"/>
<dbReference type="OrthoDB" id="5674874at2"/>
<protein>
    <submittedName>
        <fullName evidence="1">Phage tail protein (Tail_P2_I)</fullName>
    </submittedName>
</protein>
<organism evidence="1 2">
    <name type="scientific">Enterovibrio nigricans DSM 22720</name>
    <dbReference type="NCBI Taxonomy" id="1121868"/>
    <lineage>
        <taxon>Bacteria</taxon>
        <taxon>Pseudomonadati</taxon>
        <taxon>Pseudomonadota</taxon>
        <taxon>Gammaproteobacteria</taxon>
        <taxon>Vibrionales</taxon>
        <taxon>Vibrionaceae</taxon>
        <taxon>Enterovibrio</taxon>
    </lineage>
</organism>
<dbReference type="Proteomes" id="UP000190162">
    <property type="component" value="Unassembled WGS sequence"/>
</dbReference>
<gene>
    <name evidence="1" type="ORF">SAMN02745132_01561</name>
</gene>
<sequence length="204" mass="23903">MKLPEIKFKYWMGRGELVKFARALRNYWLKVDEALRLPLTQFDALTAPIGIVKLMAWERDITPLEREDEMIFRIRVANAYPFARHAGETRGFKNMFAKLGVDWVEIHERQDPVQWDVVTIETADGELAQKNWLMNAMIRQYGRTCRRYQFNVTYPATLHMHSAAFGHRFALEAAKACNETAVAVREQSIEHHQQIFVASMTRRM</sequence>
<evidence type="ECO:0000313" key="2">
    <source>
        <dbReference type="Proteomes" id="UP000190162"/>
    </source>
</evidence>
<evidence type="ECO:0000313" key="1">
    <source>
        <dbReference type="EMBL" id="SKA51165.1"/>
    </source>
</evidence>
<dbReference type="RefSeq" id="WP_078751971.1">
    <property type="nucleotide sequence ID" value="NZ_FUXU01000014.1"/>
</dbReference>
<keyword evidence="2" id="KW-1185">Reference proteome</keyword>
<dbReference type="Pfam" id="PF09684">
    <property type="entry name" value="Tail_P2_I"/>
    <property type="match status" value="1"/>
</dbReference>
<reference evidence="2" key="1">
    <citation type="submission" date="2017-02" db="EMBL/GenBank/DDBJ databases">
        <authorList>
            <person name="Varghese N."/>
            <person name="Submissions S."/>
        </authorList>
    </citation>
    <scope>NUCLEOTIDE SEQUENCE [LARGE SCALE GENOMIC DNA]</scope>
    <source>
        <strain evidence="2">DSM 22720</strain>
    </source>
</reference>